<proteinExistence type="predicted"/>
<dbReference type="AlphaFoldDB" id="A0A177M028"/>
<name>A0A177M028_METMH</name>
<organism evidence="1 2">
    <name type="scientific">Methylomonas methanica</name>
    <dbReference type="NCBI Taxonomy" id="421"/>
    <lineage>
        <taxon>Bacteria</taxon>
        <taxon>Pseudomonadati</taxon>
        <taxon>Pseudomonadota</taxon>
        <taxon>Gammaproteobacteria</taxon>
        <taxon>Methylococcales</taxon>
        <taxon>Methylococcaceae</taxon>
        <taxon>Methylomonas</taxon>
    </lineage>
</organism>
<dbReference type="Proteomes" id="UP000078090">
    <property type="component" value="Unassembled WGS sequence"/>
</dbReference>
<evidence type="ECO:0000313" key="1">
    <source>
        <dbReference type="EMBL" id="OAH99077.1"/>
    </source>
</evidence>
<dbReference type="EMBL" id="LUUG01000105">
    <property type="protein sequence ID" value="OAH99077.1"/>
    <property type="molecule type" value="Genomic_DNA"/>
</dbReference>
<reference evidence="1 2" key="1">
    <citation type="submission" date="2016-03" db="EMBL/GenBank/DDBJ databases">
        <authorList>
            <person name="Ploux O."/>
        </authorList>
    </citation>
    <scope>NUCLEOTIDE SEQUENCE [LARGE SCALE GENOMIC DNA]</scope>
    <source>
        <strain evidence="1 2">R-45363</strain>
    </source>
</reference>
<dbReference type="RefSeq" id="WP_064010101.1">
    <property type="nucleotide sequence ID" value="NZ_LUUG01000105.1"/>
</dbReference>
<comment type="caution">
    <text evidence="1">The sequence shown here is derived from an EMBL/GenBank/DDBJ whole genome shotgun (WGS) entry which is preliminary data.</text>
</comment>
<sequence length="91" mass="10477">MISFGHEKNELLKQSPGIGFEEIITTINAGKILDVFDHPDQTKYPPQKIYVVEALDYVYLVPFIQNENGIFLKTIIPSRKAKERYKGENHV</sequence>
<gene>
    <name evidence="1" type="ORF">A1332_04080</name>
</gene>
<accession>A0A177M028</accession>
<dbReference type="OrthoDB" id="9814045at2"/>
<evidence type="ECO:0000313" key="2">
    <source>
        <dbReference type="Proteomes" id="UP000078090"/>
    </source>
</evidence>
<protein>
    <submittedName>
        <fullName evidence="1">Toxin</fullName>
    </submittedName>
</protein>